<dbReference type="GO" id="GO:0016279">
    <property type="term" value="F:protein-lysine N-methyltransferase activity"/>
    <property type="evidence" value="ECO:0007669"/>
    <property type="project" value="TreeGrafter"/>
</dbReference>
<feature type="signal peptide" evidence="1">
    <location>
        <begin position="1"/>
        <end position="25"/>
    </location>
</feature>
<keyword evidence="3" id="KW-1185">Reference proteome</keyword>
<dbReference type="EMBL" id="CAKOGP040001958">
    <property type="protein sequence ID" value="CAJ1957941.1"/>
    <property type="molecule type" value="Genomic_DNA"/>
</dbReference>
<evidence type="ECO:0000313" key="2">
    <source>
        <dbReference type="EMBL" id="CAJ1957941.1"/>
    </source>
</evidence>
<evidence type="ECO:0000256" key="1">
    <source>
        <dbReference type="SAM" id="SignalP"/>
    </source>
</evidence>
<dbReference type="InterPro" id="IPR046341">
    <property type="entry name" value="SET_dom_sf"/>
</dbReference>
<dbReference type="PANTHER" id="PTHR13271">
    <property type="entry name" value="UNCHARACTERIZED PUTATIVE METHYLTRANSFERASE"/>
    <property type="match status" value="1"/>
</dbReference>
<dbReference type="InterPro" id="IPR050600">
    <property type="entry name" value="SETD3_SETD6_MTase"/>
</dbReference>
<dbReference type="Proteomes" id="UP001295423">
    <property type="component" value="Unassembled WGS sequence"/>
</dbReference>
<gene>
    <name evidence="2" type="ORF">CYCCA115_LOCUS16953</name>
</gene>
<protein>
    <recommendedName>
        <fullName evidence="4">SET domain-containing protein</fullName>
    </recommendedName>
</protein>
<evidence type="ECO:0000313" key="3">
    <source>
        <dbReference type="Proteomes" id="UP001295423"/>
    </source>
</evidence>
<proteinExistence type="predicted"/>
<accession>A0AAD2G0H7</accession>
<dbReference type="AlphaFoldDB" id="A0AAD2G0H7"/>
<dbReference type="SUPFAM" id="SSF82199">
    <property type="entry name" value="SET domain"/>
    <property type="match status" value="1"/>
</dbReference>
<dbReference type="CDD" id="cd10527">
    <property type="entry name" value="SET_LSMT"/>
    <property type="match status" value="1"/>
</dbReference>
<evidence type="ECO:0008006" key="4">
    <source>
        <dbReference type="Google" id="ProtNLM"/>
    </source>
</evidence>
<keyword evidence="1" id="KW-0732">Signal</keyword>
<name>A0AAD2G0H7_9STRA</name>
<organism evidence="2 3">
    <name type="scientific">Cylindrotheca closterium</name>
    <dbReference type="NCBI Taxonomy" id="2856"/>
    <lineage>
        <taxon>Eukaryota</taxon>
        <taxon>Sar</taxon>
        <taxon>Stramenopiles</taxon>
        <taxon>Ochrophyta</taxon>
        <taxon>Bacillariophyta</taxon>
        <taxon>Bacillariophyceae</taxon>
        <taxon>Bacillariophycidae</taxon>
        <taxon>Bacillariales</taxon>
        <taxon>Bacillariaceae</taxon>
        <taxon>Cylindrotheca</taxon>
    </lineage>
</organism>
<dbReference type="Gene3D" id="3.90.1410.10">
    <property type="entry name" value="set domain protein methyltransferase, domain 1"/>
    <property type="match status" value="1"/>
</dbReference>
<comment type="caution">
    <text evidence="2">The sequence shown here is derived from an EMBL/GenBank/DDBJ whole genome shotgun (WGS) entry which is preliminary data.</text>
</comment>
<dbReference type="PANTHER" id="PTHR13271:SF137">
    <property type="entry name" value="SET DOMAIN-CONTAINING PROTEIN"/>
    <property type="match status" value="1"/>
</dbReference>
<sequence length="344" mass="37823">MLYTGRSLLALLFFSLTGHCALVAAKITKDEQKAFDRLVKAVIKEGGYVHPSIGILSPAPSGAPRGIGMVENVKPKIESGKDMLMKVPYSYQMTRDLAMSTLMDVIPPMVLVDAPLLELDDSALLVLLLAHEYGLGKNSKFHAYTEFLPSWQDEGGGCGYENVQDFRQLPAGIEPEEIEMALQYATHVSLGMYGDYGEYLANDAWPREWKDEPALALRWAMCVVSSRATAANRRAGDNNSGTGVRLIPLVDLANHRKASSGFVELSGSERIVYDDFMDATSDDTGSFVVRSAWKCGTTRVDLEKGDEITVNYNLPAYQAVDWFLSLGFLPAELSSNTMKTNDEL</sequence>
<reference evidence="2" key="1">
    <citation type="submission" date="2023-08" db="EMBL/GenBank/DDBJ databases">
        <authorList>
            <person name="Audoor S."/>
            <person name="Bilcke G."/>
        </authorList>
    </citation>
    <scope>NUCLEOTIDE SEQUENCE</scope>
</reference>
<feature type="chain" id="PRO_5042255721" description="SET domain-containing protein" evidence="1">
    <location>
        <begin position="26"/>
        <end position="344"/>
    </location>
</feature>